<evidence type="ECO:0000256" key="4">
    <source>
        <dbReference type="ARBA" id="ARBA00011991"/>
    </source>
</evidence>
<dbReference type="Proteomes" id="UP000239471">
    <property type="component" value="Unassembled WGS sequence"/>
</dbReference>
<dbReference type="InterPro" id="IPR003200">
    <property type="entry name" value="Nict_dMeBzImd_PRibTrfase"/>
</dbReference>
<feature type="transmembrane region" description="Helical" evidence="11">
    <location>
        <begin position="288"/>
        <end position="310"/>
    </location>
</feature>
<evidence type="ECO:0000256" key="2">
    <source>
        <dbReference type="ARBA" id="ARBA00005049"/>
    </source>
</evidence>
<dbReference type="PANTHER" id="PTHR43463:SF1">
    <property type="entry name" value="NICOTINATE-NUCLEOTIDE--DIMETHYLBENZIMIDAZOLE PHOSPHORIBOSYLTRANSFERASE"/>
    <property type="match status" value="1"/>
</dbReference>
<keyword evidence="6" id="KW-0169">Cobalamin biosynthesis</keyword>
<name>A0A2T0BCQ5_9CLOT</name>
<dbReference type="UniPathway" id="UPA00061">
    <property type="reaction ID" value="UER00516"/>
</dbReference>
<comment type="similarity">
    <text evidence="3">Belongs to the CobT family.</text>
</comment>
<dbReference type="CDD" id="cd02439">
    <property type="entry name" value="DMB-PRT_CobT"/>
    <property type="match status" value="1"/>
</dbReference>
<dbReference type="Pfam" id="PF02277">
    <property type="entry name" value="DBI_PRT"/>
    <property type="match status" value="1"/>
</dbReference>
<dbReference type="GO" id="GO:0009236">
    <property type="term" value="P:cobalamin biosynthetic process"/>
    <property type="evidence" value="ECO:0007669"/>
    <property type="project" value="UniProtKB-UniRule"/>
</dbReference>
<evidence type="ECO:0000256" key="8">
    <source>
        <dbReference type="ARBA" id="ARBA00022679"/>
    </source>
</evidence>
<feature type="transmembrane region" description="Helical" evidence="11">
    <location>
        <begin position="330"/>
        <end position="351"/>
    </location>
</feature>
<dbReference type="InterPro" id="IPR023195">
    <property type="entry name" value="Nict_dMeBzImd_PRibTrfase_N"/>
</dbReference>
<evidence type="ECO:0000256" key="11">
    <source>
        <dbReference type="SAM" id="Phobius"/>
    </source>
</evidence>
<dbReference type="GO" id="GO:0008939">
    <property type="term" value="F:nicotinate-nucleotide-dimethylbenzimidazole phosphoribosyltransferase activity"/>
    <property type="evidence" value="ECO:0007669"/>
    <property type="project" value="UniProtKB-UniRule"/>
</dbReference>
<dbReference type="Gene3D" id="3.40.50.10210">
    <property type="match status" value="1"/>
</dbReference>
<dbReference type="FunFam" id="3.40.50.10210:FF:000001">
    <property type="entry name" value="Nicotinate-nucleotide--dimethylbenzimidazole phosphoribosyltransferase"/>
    <property type="match status" value="1"/>
</dbReference>
<keyword evidence="11" id="KW-0812">Transmembrane</keyword>
<comment type="pathway">
    <text evidence="2">Nucleoside biosynthesis; alpha-ribazole biosynthesis; alpha-ribazole from 5,6-dimethylbenzimidazole: step 1/2.</text>
</comment>
<comment type="function">
    <text evidence="1">Catalyzes the synthesis of alpha-ribazole-5'-phosphate from nicotinate mononucleotide (NAMN) and 5,6-dimethylbenzimidazole (DMB).</text>
</comment>
<evidence type="ECO:0000256" key="9">
    <source>
        <dbReference type="ARBA" id="ARBA00047340"/>
    </source>
</evidence>
<protein>
    <recommendedName>
        <fullName evidence="5 10">Nicotinate-nucleotide--dimethylbenzimidazole phosphoribosyltransferase</fullName>
        <ecNumber evidence="4 10">2.4.2.21</ecNumber>
    </recommendedName>
</protein>
<organism evidence="12 13">
    <name type="scientific">Clostridium vincentii</name>
    <dbReference type="NCBI Taxonomy" id="52704"/>
    <lineage>
        <taxon>Bacteria</taxon>
        <taxon>Bacillati</taxon>
        <taxon>Bacillota</taxon>
        <taxon>Clostridia</taxon>
        <taxon>Eubacteriales</taxon>
        <taxon>Clostridiaceae</taxon>
        <taxon>Clostridium</taxon>
    </lineage>
</organism>
<dbReference type="InterPro" id="IPR017846">
    <property type="entry name" value="Nict_dMeBzImd_PRibTrfase_bact"/>
</dbReference>
<keyword evidence="8 12" id="KW-0808">Transferase</keyword>
<comment type="catalytic activity">
    <reaction evidence="9">
        <text>5,6-dimethylbenzimidazole + nicotinate beta-D-ribonucleotide = alpha-ribazole 5'-phosphate + nicotinate + H(+)</text>
        <dbReference type="Rhea" id="RHEA:11196"/>
        <dbReference type="ChEBI" id="CHEBI:15378"/>
        <dbReference type="ChEBI" id="CHEBI:15890"/>
        <dbReference type="ChEBI" id="CHEBI:32544"/>
        <dbReference type="ChEBI" id="CHEBI:57502"/>
        <dbReference type="ChEBI" id="CHEBI:57918"/>
        <dbReference type="EC" id="2.4.2.21"/>
    </reaction>
</comment>
<dbReference type="AlphaFoldDB" id="A0A2T0BCQ5"/>
<gene>
    <name evidence="12" type="primary">cobT</name>
    <name evidence="12" type="ORF">CLVI_23500</name>
</gene>
<proteinExistence type="inferred from homology"/>
<dbReference type="EMBL" id="PVXQ01000026">
    <property type="protein sequence ID" value="PRR81625.1"/>
    <property type="molecule type" value="Genomic_DNA"/>
</dbReference>
<keyword evidence="11" id="KW-1133">Transmembrane helix</keyword>
<keyword evidence="11" id="KW-0472">Membrane</keyword>
<dbReference type="InterPro" id="IPR036087">
    <property type="entry name" value="Nict_dMeBzImd_PRibTrfase_sf"/>
</dbReference>
<evidence type="ECO:0000313" key="13">
    <source>
        <dbReference type="Proteomes" id="UP000239471"/>
    </source>
</evidence>
<dbReference type="Gene3D" id="1.10.1610.10">
    <property type="match status" value="1"/>
</dbReference>
<dbReference type="EC" id="2.4.2.21" evidence="4 10"/>
<dbReference type="PANTHER" id="PTHR43463">
    <property type="entry name" value="NICOTINATE-NUCLEOTIDE--DIMETHYLBENZIMIDAZOLE PHOSPHORIBOSYLTRANSFERASE"/>
    <property type="match status" value="1"/>
</dbReference>
<evidence type="ECO:0000256" key="1">
    <source>
        <dbReference type="ARBA" id="ARBA00002197"/>
    </source>
</evidence>
<evidence type="ECO:0000256" key="5">
    <source>
        <dbReference type="ARBA" id="ARBA00015486"/>
    </source>
</evidence>
<evidence type="ECO:0000256" key="7">
    <source>
        <dbReference type="ARBA" id="ARBA00022676"/>
    </source>
</evidence>
<dbReference type="NCBIfam" id="TIGR03160">
    <property type="entry name" value="cobT_DBIPRT"/>
    <property type="match status" value="1"/>
</dbReference>
<evidence type="ECO:0000256" key="3">
    <source>
        <dbReference type="ARBA" id="ARBA00007110"/>
    </source>
</evidence>
<comment type="caution">
    <text evidence="12">The sequence shown here is derived from an EMBL/GenBank/DDBJ whole genome shotgun (WGS) entry which is preliminary data.</text>
</comment>
<evidence type="ECO:0000256" key="6">
    <source>
        <dbReference type="ARBA" id="ARBA00022573"/>
    </source>
</evidence>
<accession>A0A2T0BCQ5</accession>
<keyword evidence="13" id="KW-1185">Reference proteome</keyword>
<evidence type="ECO:0000256" key="10">
    <source>
        <dbReference type="NCBIfam" id="TIGR03160"/>
    </source>
</evidence>
<evidence type="ECO:0000313" key="12">
    <source>
        <dbReference type="EMBL" id="PRR81625.1"/>
    </source>
</evidence>
<reference evidence="12 13" key="1">
    <citation type="submission" date="2018-03" db="EMBL/GenBank/DDBJ databases">
        <title>Genome sequence of Clostridium vincentii DSM 10228.</title>
        <authorList>
            <person name="Poehlein A."/>
            <person name="Daniel R."/>
        </authorList>
    </citation>
    <scope>NUCLEOTIDE SEQUENCE [LARGE SCALE GENOMIC DNA]</scope>
    <source>
        <strain evidence="12 13">DSM 10228</strain>
    </source>
</reference>
<dbReference type="NCBIfam" id="NF000996">
    <property type="entry name" value="PRK00105.1"/>
    <property type="match status" value="1"/>
</dbReference>
<sequence>MKFDTQRVRPCGEIESLENALKKITPSNKTIMKECIERWDGIAKPLRSLGTLEEAVVKIAGITENINVNIDKKALIIMCADNGVVKENITQTGSEVTAIVAENFTKRKATVSIMAGVSKTDVFTVDIGIERDMENSLDINEEVLPFRILNRKISYGTRNLYLEPAMTQEQTIAAIEVGINLVKELKKKNYNIIATGEMGIGNTTTSSAITSVLLNEPVELVTGKGAGLSSSGLERKIHVIKESIKLNKPKVEDPIDVLSKVGGLDIAGLVGVFIGGATFKIPIVIDGFISAVAALIAIRLEPLVIGYILPSHVSKEPAGEMVLNKLGLTPFINCGMFLGEGTGAIAVFPILEMACNVYRDMSTFSEIHVEEYKQL</sequence>
<keyword evidence="7 12" id="KW-0328">Glycosyltransferase</keyword>
<dbReference type="SUPFAM" id="SSF52733">
    <property type="entry name" value="Nicotinate mononucleotide:5,6-dimethylbenzimidazole phosphoribosyltransferase (CobT)"/>
    <property type="match status" value="1"/>
</dbReference>